<evidence type="ECO:0000256" key="1">
    <source>
        <dbReference type="SAM" id="MobiDB-lite"/>
    </source>
</evidence>
<dbReference type="Gramene" id="EFJ22706">
    <property type="protein sequence ID" value="EFJ22706"/>
    <property type="gene ID" value="SELMODRAFT_416432"/>
</dbReference>
<accession>D8RZ95</accession>
<gene>
    <name evidence="2" type="ORF">SELMODRAFT_416432</name>
</gene>
<feature type="region of interest" description="Disordered" evidence="1">
    <location>
        <begin position="24"/>
        <end position="45"/>
    </location>
</feature>
<evidence type="ECO:0000313" key="3">
    <source>
        <dbReference type="Proteomes" id="UP000001514"/>
    </source>
</evidence>
<reference evidence="2 3" key="1">
    <citation type="journal article" date="2011" name="Science">
        <title>The Selaginella genome identifies genetic changes associated with the evolution of vascular plants.</title>
        <authorList>
            <person name="Banks J.A."/>
            <person name="Nishiyama T."/>
            <person name="Hasebe M."/>
            <person name="Bowman J.L."/>
            <person name="Gribskov M."/>
            <person name="dePamphilis C."/>
            <person name="Albert V.A."/>
            <person name="Aono N."/>
            <person name="Aoyama T."/>
            <person name="Ambrose B.A."/>
            <person name="Ashton N.W."/>
            <person name="Axtell M.J."/>
            <person name="Barker E."/>
            <person name="Barker M.S."/>
            <person name="Bennetzen J.L."/>
            <person name="Bonawitz N.D."/>
            <person name="Chapple C."/>
            <person name="Cheng C."/>
            <person name="Correa L.G."/>
            <person name="Dacre M."/>
            <person name="DeBarry J."/>
            <person name="Dreyer I."/>
            <person name="Elias M."/>
            <person name="Engstrom E.M."/>
            <person name="Estelle M."/>
            <person name="Feng L."/>
            <person name="Finet C."/>
            <person name="Floyd S.K."/>
            <person name="Frommer W.B."/>
            <person name="Fujita T."/>
            <person name="Gramzow L."/>
            <person name="Gutensohn M."/>
            <person name="Harholt J."/>
            <person name="Hattori M."/>
            <person name="Heyl A."/>
            <person name="Hirai T."/>
            <person name="Hiwatashi Y."/>
            <person name="Ishikawa M."/>
            <person name="Iwata M."/>
            <person name="Karol K.G."/>
            <person name="Koehler B."/>
            <person name="Kolukisaoglu U."/>
            <person name="Kubo M."/>
            <person name="Kurata T."/>
            <person name="Lalonde S."/>
            <person name="Li K."/>
            <person name="Li Y."/>
            <person name="Litt A."/>
            <person name="Lyons E."/>
            <person name="Manning G."/>
            <person name="Maruyama T."/>
            <person name="Michael T.P."/>
            <person name="Mikami K."/>
            <person name="Miyazaki S."/>
            <person name="Morinaga S."/>
            <person name="Murata T."/>
            <person name="Mueller-Roeber B."/>
            <person name="Nelson D.R."/>
            <person name="Obara M."/>
            <person name="Oguri Y."/>
            <person name="Olmstead R.G."/>
            <person name="Onodera N."/>
            <person name="Petersen B.L."/>
            <person name="Pils B."/>
            <person name="Prigge M."/>
            <person name="Rensing S.A."/>
            <person name="Riano-Pachon D.M."/>
            <person name="Roberts A.W."/>
            <person name="Sato Y."/>
            <person name="Scheller H.V."/>
            <person name="Schulz B."/>
            <person name="Schulz C."/>
            <person name="Shakirov E.V."/>
            <person name="Shibagaki N."/>
            <person name="Shinohara N."/>
            <person name="Shippen D.E."/>
            <person name="Soerensen I."/>
            <person name="Sotooka R."/>
            <person name="Sugimoto N."/>
            <person name="Sugita M."/>
            <person name="Sumikawa N."/>
            <person name="Tanurdzic M."/>
            <person name="Theissen G."/>
            <person name="Ulvskov P."/>
            <person name="Wakazuki S."/>
            <person name="Weng J.K."/>
            <person name="Willats W.W."/>
            <person name="Wipf D."/>
            <person name="Wolf P.G."/>
            <person name="Yang L."/>
            <person name="Zimmer A.D."/>
            <person name="Zhu Q."/>
            <person name="Mitros T."/>
            <person name="Hellsten U."/>
            <person name="Loque D."/>
            <person name="Otillar R."/>
            <person name="Salamov A."/>
            <person name="Schmutz J."/>
            <person name="Shapiro H."/>
            <person name="Lindquist E."/>
            <person name="Lucas S."/>
            <person name="Rokhsar D."/>
            <person name="Grigoriev I.V."/>
        </authorList>
    </citation>
    <scope>NUCLEOTIDE SEQUENCE [LARGE SCALE GENOMIC DNA]</scope>
</reference>
<dbReference type="EMBL" id="GL377595">
    <property type="protein sequence ID" value="EFJ22706.1"/>
    <property type="molecule type" value="Genomic_DNA"/>
</dbReference>
<dbReference type="HOGENOM" id="CLU_1889359_0_0_1"/>
<evidence type="ECO:0000313" key="2">
    <source>
        <dbReference type="EMBL" id="EFJ22706.1"/>
    </source>
</evidence>
<protein>
    <submittedName>
        <fullName evidence="2">Uncharacterized protein</fullName>
    </submittedName>
</protein>
<keyword evidence="3" id="KW-1185">Reference proteome</keyword>
<name>D8RZ95_SELML</name>
<dbReference type="InParanoid" id="D8RZ95"/>
<dbReference type="Proteomes" id="UP000001514">
    <property type="component" value="Unassembled WGS sequence"/>
</dbReference>
<dbReference type="KEGG" id="smo:SELMODRAFT_416432"/>
<organism evidence="3">
    <name type="scientific">Selaginella moellendorffii</name>
    <name type="common">Spikemoss</name>
    <dbReference type="NCBI Taxonomy" id="88036"/>
    <lineage>
        <taxon>Eukaryota</taxon>
        <taxon>Viridiplantae</taxon>
        <taxon>Streptophyta</taxon>
        <taxon>Embryophyta</taxon>
        <taxon>Tracheophyta</taxon>
        <taxon>Lycopodiopsida</taxon>
        <taxon>Selaginellales</taxon>
        <taxon>Selaginellaceae</taxon>
        <taxon>Selaginella</taxon>
    </lineage>
</organism>
<proteinExistence type="predicted"/>
<sequence>MASKSDCSVILTWAGENWSLGREDHAHAASSTTPQHGRGQGPVLPSLCQDESAGAAECRLLDSQRWTTSTTSPSWDFTTLAVHRGSDLQPVDCNRPKSCSAFANVHVEAVRAQWQYFVRAWIILYKHAFVKDQIS</sequence>
<dbReference type="AlphaFoldDB" id="D8RZ95"/>